<dbReference type="EMBL" id="NHTK01006059">
    <property type="protein sequence ID" value="PPQ65743.1"/>
    <property type="molecule type" value="Genomic_DNA"/>
</dbReference>
<dbReference type="InParanoid" id="A0A409VHJ9"/>
<accession>A0A409VHJ9</accession>
<dbReference type="Proteomes" id="UP000284842">
    <property type="component" value="Unassembled WGS sequence"/>
</dbReference>
<reference evidence="1 2" key="1">
    <citation type="journal article" date="2018" name="Evol. Lett.">
        <title>Horizontal gene cluster transfer increased hallucinogenic mushroom diversity.</title>
        <authorList>
            <person name="Reynolds H.T."/>
            <person name="Vijayakumar V."/>
            <person name="Gluck-Thaler E."/>
            <person name="Korotkin H.B."/>
            <person name="Matheny P.B."/>
            <person name="Slot J.C."/>
        </authorList>
    </citation>
    <scope>NUCLEOTIDE SEQUENCE [LARGE SCALE GENOMIC DNA]</scope>
    <source>
        <strain evidence="1 2">2629</strain>
    </source>
</reference>
<proteinExistence type="predicted"/>
<dbReference type="AlphaFoldDB" id="A0A409VHJ9"/>
<sequence>MTCITVRCLVHVFDGATVFPPAAYASTMALGFTPNQVPYDRDDSAASHYTSTTDSTGSGPGALGGKAIKALGKMTIRGIDRVIINARLKSITAKFPHSDEQASTIKNIWDMYNVLLELCRPGLYNEQLRGKAMQLIVLQIKNENTQTLLRALSNWHNVELEILLPRLADAFLPLRKQSWGKYRLPREHQDDFLLDLTPASKTPLKPMVDDLASIARSQDNTLFTNHKQHIPAFLNFMSQTITGVASCRAALRANYLNILTFSLKHGLASENISSFVREILRYPTLLFPQYAEEVLTLITIEIRQSRFKSIVAAIADWKRPYLESLIKDLEGSTAYARVLIDHNKPATGMQCPFELNLAFLIAVARLGTTAMKAVIDAGILQFLQVAQSRKYSMNHEDVFFIILEILKSNEHKLRKPKARSILTTYIARRETAYLLSQLSTWDEKSLEVLLHDILRSCIPIGSNTEVHHRQTYHSRDGLYHFDQDRVVSVVVFSGKISKLSVDGYNAVIKAGVLDTLLAIQAQDLSIHSVDAQFNFILNVLKPGNHPHQTRKQALDLLVFQVCRGEDQYLLPTLEKWTTAELNRLICELSAQFPPMCNKRALEELFKAPKPKQKLSATYLQRLLSFMACIAKFNDASSQLVLQTGFMDVLLALQKEQFIKEDTQEIDELVLLILQKPRLHDNKVMRKALSYLSSQVEGESAHILKYISRKPVSDIQRLVSGMLEQFSFDGNLILHPNRTNDVIKQQDIQSLNTCVLIFSKVILKHRFAFQALINAGILDIIIAVQERGYTVDKVKGVYDIILTSIYLDTVSDKSLKILAFQIMNDAEVLTGVLKNYSAQEFGLVFPAILQGLKHALSLHQGHVAPCPGPDRASIANSIVFLKTLYSCKTSTAQHMLDVGFLDLLLSLYPLSFPKLILRDLYEIILHFLLSVTLLWLSADSTNRVSYRNETLSTDVHIKCLDFLITKIGIKKYPVLFEHLYIMDSAKLERLIPMCISHIQTICSEKKKRGTSRLLSACITFIANLCRINASTCQIVLNTNILDFLLSQSHNVKFQQTPHGVQHKISRKQARKSEQVNVLIRSLLIDIFAHEEHRETIISHPLYPEFPHPPPESIAVTPTPTETPAGQHSWPWWFLQTLMFSQKN</sequence>
<gene>
    <name evidence="1" type="ORF">CVT24_011776</name>
</gene>
<evidence type="ECO:0000313" key="1">
    <source>
        <dbReference type="EMBL" id="PPQ65743.1"/>
    </source>
</evidence>
<name>A0A409VHJ9_9AGAR</name>
<evidence type="ECO:0000313" key="2">
    <source>
        <dbReference type="Proteomes" id="UP000284842"/>
    </source>
</evidence>
<dbReference type="OrthoDB" id="3062192at2759"/>
<organism evidence="1 2">
    <name type="scientific">Panaeolus cyanescens</name>
    <dbReference type="NCBI Taxonomy" id="181874"/>
    <lineage>
        <taxon>Eukaryota</taxon>
        <taxon>Fungi</taxon>
        <taxon>Dikarya</taxon>
        <taxon>Basidiomycota</taxon>
        <taxon>Agaricomycotina</taxon>
        <taxon>Agaricomycetes</taxon>
        <taxon>Agaricomycetidae</taxon>
        <taxon>Agaricales</taxon>
        <taxon>Agaricineae</taxon>
        <taxon>Galeropsidaceae</taxon>
        <taxon>Panaeolus</taxon>
    </lineage>
</organism>
<protein>
    <submittedName>
        <fullName evidence="1">Uncharacterized protein</fullName>
    </submittedName>
</protein>
<keyword evidence="2" id="KW-1185">Reference proteome</keyword>
<comment type="caution">
    <text evidence="1">The sequence shown here is derived from an EMBL/GenBank/DDBJ whole genome shotgun (WGS) entry which is preliminary data.</text>
</comment>